<feature type="domain" description="Formyl transferase C-terminal" evidence="7">
    <location>
        <begin position="202"/>
        <end position="297"/>
    </location>
</feature>
<evidence type="ECO:0000256" key="5">
    <source>
        <dbReference type="HAMAP-Rule" id="MF_00182"/>
    </source>
</evidence>
<evidence type="ECO:0000313" key="9">
    <source>
        <dbReference type="Proteomes" id="UP000595362"/>
    </source>
</evidence>
<dbReference type="AlphaFoldDB" id="A0A7T5R2Q3"/>
<evidence type="ECO:0000259" key="7">
    <source>
        <dbReference type="Pfam" id="PF02911"/>
    </source>
</evidence>
<feature type="binding site" evidence="5">
    <location>
        <begin position="105"/>
        <end position="108"/>
    </location>
    <ligand>
        <name>(6S)-5,6,7,8-tetrahydrofolate</name>
        <dbReference type="ChEBI" id="CHEBI:57453"/>
    </ligand>
</feature>
<dbReference type="InterPro" id="IPR005794">
    <property type="entry name" value="Fmt"/>
</dbReference>
<dbReference type="EMBL" id="CP066681">
    <property type="protein sequence ID" value="QQG36472.1"/>
    <property type="molecule type" value="Genomic_DNA"/>
</dbReference>
<dbReference type="InterPro" id="IPR041711">
    <property type="entry name" value="Met-tRNA-FMT_N"/>
</dbReference>
<dbReference type="Pfam" id="PF00551">
    <property type="entry name" value="Formyl_trans_N"/>
    <property type="match status" value="1"/>
</dbReference>
<dbReference type="InterPro" id="IPR044135">
    <property type="entry name" value="Met-tRNA-FMT_C"/>
</dbReference>
<dbReference type="SUPFAM" id="SSF50486">
    <property type="entry name" value="FMT C-terminal domain-like"/>
    <property type="match status" value="1"/>
</dbReference>
<dbReference type="PANTHER" id="PTHR11138">
    <property type="entry name" value="METHIONYL-TRNA FORMYLTRANSFERASE"/>
    <property type="match status" value="1"/>
</dbReference>
<dbReference type="PROSITE" id="PS00373">
    <property type="entry name" value="GART"/>
    <property type="match status" value="1"/>
</dbReference>
<keyword evidence="3 5" id="KW-0808">Transferase</keyword>
<sequence length="310" mass="33361">MGTPDFAVPALQALLHSSHNVIAVYTQPPRPKGRGQQVQLSPVHQLAADNGVPVFTPRSLRKDEQARQQFCLMPADVAVVAAYGLLLPGDVLEAPRLGCLNIHGSLLPRWRGASPIQHAVWKGDTESGNCIMKMEEGLDTGPVLLRRSVPIHAHTTASSLYGELSALGGVMIHEVIDYISVHGRLPPAETQDDRLATYAPLLRKEDGLIDWAQPAKAIDCQTRGLHPWPGVYTFTSDGKRLKVLEVVPVNMTSDLPPGTLIDKAGHIACGQGSVLLLKKVQPDNAKPMDMAAAFNGRYVGVGSQCGVLLH</sequence>
<dbReference type="GO" id="GO:0004479">
    <property type="term" value="F:methionyl-tRNA formyltransferase activity"/>
    <property type="evidence" value="ECO:0007669"/>
    <property type="project" value="UniProtKB-UniRule"/>
</dbReference>
<comment type="catalytic activity">
    <reaction evidence="5">
        <text>L-methionyl-tRNA(fMet) + (6R)-10-formyltetrahydrofolate = N-formyl-L-methionyl-tRNA(fMet) + (6S)-5,6,7,8-tetrahydrofolate + H(+)</text>
        <dbReference type="Rhea" id="RHEA:24380"/>
        <dbReference type="Rhea" id="RHEA-COMP:9952"/>
        <dbReference type="Rhea" id="RHEA-COMP:9953"/>
        <dbReference type="ChEBI" id="CHEBI:15378"/>
        <dbReference type="ChEBI" id="CHEBI:57453"/>
        <dbReference type="ChEBI" id="CHEBI:78530"/>
        <dbReference type="ChEBI" id="CHEBI:78844"/>
        <dbReference type="ChEBI" id="CHEBI:195366"/>
        <dbReference type="EC" id="2.1.2.9"/>
    </reaction>
</comment>
<evidence type="ECO:0000256" key="1">
    <source>
        <dbReference type="ARBA" id="ARBA00010699"/>
    </source>
</evidence>
<protein>
    <recommendedName>
        <fullName evidence="2 5">Methionyl-tRNA formyltransferase</fullName>
        <ecNumber evidence="2 5">2.1.2.9</ecNumber>
    </recommendedName>
</protein>
<evidence type="ECO:0000256" key="2">
    <source>
        <dbReference type="ARBA" id="ARBA00012261"/>
    </source>
</evidence>
<keyword evidence="4 5" id="KW-0648">Protein biosynthesis</keyword>
<dbReference type="EC" id="2.1.2.9" evidence="2 5"/>
<evidence type="ECO:0000313" key="8">
    <source>
        <dbReference type="EMBL" id="QQG36472.1"/>
    </source>
</evidence>
<dbReference type="InterPro" id="IPR002376">
    <property type="entry name" value="Formyl_transf_N"/>
</dbReference>
<dbReference type="GO" id="GO:0005829">
    <property type="term" value="C:cytosol"/>
    <property type="evidence" value="ECO:0007669"/>
    <property type="project" value="TreeGrafter"/>
</dbReference>
<evidence type="ECO:0000256" key="4">
    <source>
        <dbReference type="ARBA" id="ARBA00022917"/>
    </source>
</evidence>
<gene>
    <name evidence="5" type="primary">fmt</name>
    <name evidence="8" type="ORF">HYS17_01375</name>
</gene>
<dbReference type="NCBIfam" id="TIGR00460">
    <property type="entry name" value="fmt"/>
    <property type="match status" value="1"/>
</dbReference>
<accession>A0A7T5R2Q3</accession>
<proteinExistence type="inferred from homology"/>
<dbReference type="Gene3D" id="3.40.50.12230">
    <property type="match status" value="1"/>
</dbReference>
<dbReference type="HAMAP" id="MF_00182">
    <property type="entry name" value="Formyl_trans"/>
    <property type="match status" value="1"/>
</dbReference>
<dbReference type="CDD" id="cd08704">
    <property type="entry name" value="Met_tRNA_FMT_C"/>
    <property type="match status" value="1"/>
</dbReference>
<dbReference type="Pfam" id="PF02911">
    <property type="entry name" value="Formyl_trans_C"/>
    <property type="match status" value="1"/>
</dbReference>
<dbReference type="InterPro" id="IPR005793">
    <property type="entry name" value="Formyl_trans_C"/>
</dbReference>
<dbReference type="PANTHER" id="PTHR11138:SF5">
    <property type="entry name" value="METHIONYL-TRNA FORMYLTRANSFERASE, MITOCHONDRIAL"/>
    <property type="match status" value="1"/>
</dbReference>
<evidence type="ECO:0000256" key="3">
    <source>
        <dbReference type="ARBA" id="ARBA00022679"/>
    </source>
</evidence>
<dbReference type="InterPro" id="IPR036477">
    <property type="entry name" value="Formyl_transf_N_sf"/>
</dbReference>
<dbReference type="Proteomes" id="UP000595362">
    <property type="component" value="Chromosome"/>
</dbReference>
<organism evidence="8 9">
    <name type="scientific">Micavibrio aeruginosavorus</name>
    <dbReference type="NCBI Taxonomy" id="349221"/>
    <lineage>
        <taxon>Bacteria</taxon>
        <taxon>Pseudomonadati</taxon>
        <taxon>Bdellovibrionota</taxon>
        <taxon>Bdellovibrionia</taxon>
        <taxon>Bdellovibrionales</taxon>
        <taxon>Pseudobdellovibrionaceae</taxon>
        <taxon>Micavibrio</taxon>
    </lineage>
</organism>
<comment type="similarity">
    <text evidence="1 5">Belongs to the Fmt family.</text>
</comment>
<name>A0A7T5R2Q3_9BACT</name>
<reference evidence="8 9" key="1">
    <citation type="submission" date="2020-07" db="EMBL/GenBank/DDBJ databases">
        <title>Huge and variable diversity of episymbiotic CPR bacteria and DPANN archaea in groundwater ecosystems.</title>
        <authorList>
            <person name="He C.Y."/>
            <person name="Keren R."/>
            <person name="Whittaker M."/>
            <person name="Farag I.F."/>
            <person name="Doudna J."/>
            <person name="Cate J.H.D."/>
            <person name="Banfield J.F."/>
        </authorList>
    </citation>
    <scope>NUCLEOTIDE SEQUENCE [LARGE SCALE GENOMIC DNA]</scope>
    <source>
        <strain evidence="8">NC_groundwater_70_Ag_B-0.1um_54_66</strain>
    </source>
</reference>
<evidence type="ECO:0000259" key="6">
    <source>
        <dbReference type="Pfam" id="PF00551"/>
    </source>
</evidence>
<dbReference type="InterPro" id="IPR011034">
    <property type="entry name" value="Formyl_transferase-like_C_sf"/>
</dbReference>
<comment type="function">
    <text evidence="5">Attaches a formyl group to the free amino group of methionyl-tRNA(fMet). The formyl group appears to play a dual role in the initiator identity of N-formylmethionyl-tRNA by promoting its recognition by IF2 and preventing the misappropriation of this tRNA by the elongation apparatus.</text>
</comment>
<feature type="domain" description="Formyl transferase N-terminal" evidence="6">
    <location>
        <begin position="2"/>
        <end position="174"/>
    </location>
</feature>
<dbReference type="InterPro" id="IPR001555">
    <property type="entry name" value="GART_AS"/>
</dbReference>
<dbReference type="SUPFAM" id="SSF53328">
    <property type="entry name" value="Formyltransferase"/>
    <property type="match status" value="1"/>
</dbReference>
<dbReference type="CDD" id="cd08646">
    <property type="entry name" value="FMT_core_Met-tRNA-FMT_N"/>
    <property type="match status" value="1"/>
</dbReference>